<sequence>MLYVEDEAVMANAELESCGRVEVGTPLDAKANEAAALVVLFAFVPESRSNPSTDDEGVRGEGDVNEVPLKQADSKPSEFVRVWDVDRFDGYVLVIHGCKKQVH</sequence>
<dbReference type="EMBL" id="LIHL02000006">
    <property type="protein sequence ID" value="KAF5468738.1"/>
    <property type="molecule type" value="Genomic_DNA"/>
</dbReference>
<feature type="region of interest" description="Disordered" evidence="1">
    <location>
        <begin position="47"/>
        <end position="70"/>
    </location>
</feature>
<feature type="non-terminal residue" evidence="2">
    <location>
        <position position="103"/>
    </location>
</feature>
<organism evidence="2 3">
    <name type="scientific">Juglans regia</name>
    <name type="common">English walnut</name>
    <dbReference type="NCBI Taxonomy" id="51240"/>
    <lineage>
        <taxon>Eukaryota</taxon>
        <taxon>Viridiplantae</taxon>
        <taxon>Streptophyta</taxon>
        <taxon>Embryophyta</taxon>
        <taxon>Tracheophyta</taxon>
        <taxon>Spermatophyta</taxon>
        <taxon>Magnoliopsida</taxon>
        <taxon>eudicotyledons</taxon>
        <taxon>Gunneridae</taxon>
        <taxon>Pentapetalae</taxon>
        <taxon>rosids</taxon>
        <taxon>fabids</taxon>
        <taxon>Fagales</taxon>
        <taxon>Juglandaceae</taxon>
        <taxon>Juglans</taxon>
    </lineage>
</organism>
<evidence type="ECO:0000313" key="3">
    <source>
        <dbReference type="Proteomes" id="UP000619265"/>
    </source>
</evidence>
<protein>
    <submittedName>
        <fullName evidence="2">Uncharacterized protein</fullName>
    </submittedName>
</protein>
<dbReference type="AlphaFoldDB" id="A0A834CYK0"/>
<evidence type="ECO:0000256" key="1">
    <source>
        <dbReference type="SAM" id="MobiDB-lite"/>
    </source>
</evidence>
<accession>A0A834CYK0</accession>
<proteinExistence type="predicted"/>
<comment type="caution">
    <text evidence="2">The sequence shown here is derived from an EMBL/GenBank/DDBJ whole genome shotgun (WGS) entry which is preliminary data.</text>
</comment>
<reference evidence="2" key="1">
    <citation type="submission" date="2015-10" db="EMBL/GenBank/DDBJ databases">
        <authorList>
            <person name="Martinez-Garcia P.J."/>
            <person name="Crepeau M.W."/>
            <person name="Puiu D."/>
            <person name="Gonzalez-Ibeas D."/>
            <person name="Whalen J."/>
            <person name="Stevens K."/>
            <person name="Paul R."/>
            <person name="Butterfield T."/>
            <person name="Britton M."/>
            <person name="Reagan R."/>
            <person name="Chakraborty S."/>
            <person name="Walawage S.L."/>
            <person name="Vasquez-Gross H.A."/>
            <person name="Cardeno C."/>
            <person name="Famula R."/>
            <person name="Pratt K."/>
            <person name="Kuruganti S."/>
            <person name="Aradhya M.K."/>
            <person name="Leslie C.A."/>
            <person name="Dandekar A.M."/>
            <person name="Salzberg S.L."/>
            <person name="Wegrzyn J.L."/>
            <person name="Langley C.H."/>
            <person name="Neale D.B."/>
        </authorList>
    </citation>
    <scope>NUCLEOTIDE SEQUENCE</scope>
    <source>
        <tissue evidence="2">Leaves</tissue>
    </source>
</reference>
<dbReference type="Gramene" id="Jr06_11450_p2">
    <property type="protein sequence ID" value="cds.Jr06_11450_p2"/>
    <property type="gene ID" value="Jr06_11450"/>
</dbReference>
<dbReference type="Proteomes" id="UP000619265">
    <property type="component" value="Unassembled WGS sequence"/>
</dbReference>
<name>A0A834CYK0_JUGRE</name>
<reference evidence="2" key="2">
    <citation type="submission" date="2020-03" db="EMBL/GenBank/DDBJ databases">
        <title>Walnut 2.0.</title>
        <authorList>
            <person name="Marrano A."/>
            <person name="Britton M."/>
            <person name="Zimin A.V."/>
            <person name="Zaini P.A."/>
            <person name="Workman R."/>
            <person name="Puiu D."/>
            <person name="Bianco L."/>
            <person name="Allen B.J."/>
            <person name="Troggio M."/>
            <person name="Leslie C.A."/>
            <person name="Timp W."/>
            <person name="Dendekar A."/>
            <person name="Salzberg S.L."/>
            <person name="Neale D.B."/>
        </authorList>
    </citation>
    <scope>NUCLEOTIDE SEQUENCE</scope>
    <source>
        <tissue evidence="2">Leaves</tissue>
    </source>
</reference>
<evidence type="ECO:0000313" key="2">
    <source>
        <dbReference type="EMBL" id="KAF5468738.1"/>
    </source>
</evidence>
<gene>
    <name evidence="2" type="ORF">F2P56_012868</name>
</gene>